<sequence>MKNEEDVSDERQLDRARKARAFIRKIYTNGVLEFFLLSLPRVIFSRFPRQHILFRPMTTEVEKAQSASDSSGDTIFGRIVRKEIPADIIYEDDTCLAFNDVNPQAPVHFLVIPKKPISMLGTAQSDDIEILGRLLLVAKTLANERLAERGYRVVINNGKDGAQSVYHLHLHVLGGRQMRWPPG</sequence>
<evidence type="ECO:0000256" key="1">
    <source>
        <dbReference type="PIRSR" id="PIRSR601310-1"/>
    </source>
</evidence>
<evidence type="ECO:0000259" key="4">
    <source>
        <dbReference type="PROSITE" id="PS51084"/>
    </source>
</evidence>
<dbReference type="AlphaFoldDB" id="A0A3S5AFK7"/>
<dbReference type="PANTHER" id="PTHR23089">
    <property type="entry name" value="HISTIDINE TRIAD HIT PROTEIN"/>
    <property type="match status" value="1"/>
</dbReference>
<dbReference type="Pfam" id="PF01230">
    <property type="entry name" value="HIT"/>
    <property type="match status" value="1"/>
</dbReference>
<dbReference type="GO" id="GO:0003824">
    <property type="term" value="F:catalytic activity"/>
    <property type="evidence" value="ECO:0007669"/>
    <property type="project" value="InterPro"/>
</dbReference>
<protein>
    <recommendedName>
        <fullName evidence="4">HIT domain-containing protein</fullName>
    </recommendedName>
</protein>
<dbReference type="FunFam" id="3.30.428.10:FF:000005">
    <property type="entry name" value="Histidine triad nucleotide-binding protein 1"/>
    <property type="match status" value="1"/>
</dbReference>
<comment type="caution">
    <text evidence="5">The sequence shown here is derived from an EMBL/GenBank/DDBJ whole genome shotgun (WGS) entry which is preliminary data.</text>
</comment>
<dbReference type="InterPro" id="IPR036265">
    <property type="entry name" value="HIT-like_sf"/>
</dbReference>
<feature type="domain" description="HIT" evidence="4">
    <location>
        <begin position="75"/>
        <end position="183"/>
    </location>
</feature>
<proteinExistence type="predicted"/>
<dbReference type="Gene3D" id="3.30.428.10">
    <property type="entry name" value="HIT-like"/>
    <property type="match status" value="1"/>
</dbReference>
<reference evidence="5" key="1">
    <citation type="submission" date="2018-11" db="EMBL/GenBank/DDBJ databases">
        <authorList>
            <consortium name="Pathogen Informatics"/>
        </authorList>
    </citation>
    <scope>NUCLEOTIDE SEQUENCE</scope>
</reference>
<feature type="short sequence motif" description="Histidine triad motif" evidence="2 3">
    <location>
        <begin position="167"/>
        <end position="171"/>
    </location>
</feature>
<name>A0A3S5AFK7_9PLAT</name>
<dbReference type="InterPro" id="IPR019808">
    <property type="entry name" value="Histidine_triad_CS"/>
</dbReference>
<dbReference type="CDD" id="cd01276">
    <property type="entry name" value="PKCI_related"/>
    <property type="match status" value="1"/>
</dbReference>
<dbReference type="Proteomes" id="UP000784294">
    <property type="component" value="Unassembled WGS sequence"/>
</dbReference>
<dbReference type="PROSITE" id="PS00892">
    <property type="entry name" value="HIT_1"/>
    <property type="match status" value="1"/>
</dbReference>
<dbReference type="OrthoDB" id="672793at2759"/>
<dbReference type="InterPro" id="IPR001310">
    <property type="entry name" value="Histidine_triad_HIT"/>
</dbReference>
<dbReference type="InterPro" id="IPR011146">
    <property type="entry name" value="HIT-like"/>
</dbReference>
<evidence type="ECO:0000256" key="3">
    <source>
        <dbReference type="PROSITE-ProRule" id="PRU00464"/>
    </source>
</evidence>
<dbReference type="SUPFAM" id="SSF54197">
    <property type="entry name" value="HIT-like"/>
    <property type="match status" value="1"/>
</dbReference>
<evidence type="ECO:0000256" key="2">
    <source>
        <dbReference type="PIRSR" id="PIRSR601310-3"/>
    </source>
</evidence>
<evidence type="ECO:0000313" key="6">
    <source>
        <dbReference type="Proteomes" id="UP000784294"/>
    </source>
</evidence>
<gene>
    <name evidence="5" type="ORF">PXEA_LOCUS21466</name>
</gene>
<feature type="active site" description="Tele-AMP-histidine intermediate" evidence="1">
    <location>
        <position position="169"/>
    </location>
</feature>
<evidence type="ECO:0000313" key="5">
    <source>
        <dbReference type="EMBL" id="VEL28026.1"/>
    </source>
</evidence>
<accession>A0A3S5AFK7</accession>
<dbReference type="PRINTS" id="PR00332">
    <property type="entry name" value="HISTRIAD"/>
</dbReference>
<dbReference type="EMBL" id="CAAALY010091812">
    <property type="protein sequence ID" value="VEL28026.1"/>
    <property type="molecule type" value="Genomic_DNA"/>
</dbReference>
<organism evidence="5 6">
    <name type="scientific">Protopolystoma xenopodis</name>
    <dbReference type="NCBI Taxonomy" id="117903"/>
    <lineage>
        <taxon>Eukaryota</taxon>
        <taxon>Metazoa</taxon>
        <taxon>Spiralia</taxon>
        <taxon>Lophotrochozoa</taxon>
        <taxon>Platyhelminthes</taxon>
        <taxon>Monogenea</taxon>
        <taxon>Polyopisthocotylea</taxon>
        <taxon>Polystomatidea</taxon>
        <taxon>Polystomatidae</taxon>
        <taxon>Protopolystoma</taxon>
    </lineage>
</organism>
<dbReference type="PROSITE" id="PS51084">
    <property type="entry name" value="HIT_2"/>
    <property type="match status" value="1"/>
</dbReference>
<keyword evidence="6" id="KW-1185">Reference proteome</keyword>